<reference evidence="2 3" key="1">
    <citation type="journal article" date="2019" name="Int. J. Syst. Evol. Microbiol.">
        <title>The Global Catalogue of Microorganisms (GCM) 10K type strain sequencing project: providing services to taxonomists for standard genome sequencing and annotation.</title>
        <authorList>
            <consortium name="The Broad Institute Genomics Platform"/>
            <consortium name="The Broad Institute Genome Sequencing Center for Infectious Disease"/>
            <person name="Wu L."/>
            <person name="Ma J."/>
        </authorList>
    </citation>
    <scope>NUCLEOTIDE SEQUENCE [LARGE SCALE GENOMIC DNA]</scope>
    <source>
        <strain evidence="2 3">JCM 14330</strain>
    </source>
</reference>
<dbReference type="Proteomes" id="UP001501706">
    <property type="component" value="Unassembled WGS sequence"/>
</dbReference>
<comment type="caution">
    <text evidence="2">The sequence shown here is derived from an EMBL/GenBank/DDBJ whole genome shotgun (WGS) entry which is preliminary data.</text>
</comment>
<dbReference type="RefSeq" id="WP_087837544.1">
    <property type="nucleotide sequence ID" value="NZ_BAAAEN010000011.1"/>
</dbReference>
<dbReference type="EMBL" id="BAAAEN010000011">
    <property type="protein sequence ID" value="GAA0510970.1"/>
    <property type="molecule type" value="Genomic_DNA"/>
</dbReference>
<sequence length="114" mass="11999">MPIDSRRGQPPSSAHRPGGPSAPANLPEAAVDETGNEDPGAELTELPDHEQQEQAGTPPRERDGQAGRERTIGNHPVDPNSMPSRIGLPVGVDRETAADPGNQTPDAPETDNRS</sequence>
<evidence type="ECO:0000313" key="3">
    <source>
        <dbReference type="Proteomes" id="UP001501706"/>
    </source>
</evidence>
<evidence type="ECO:0000256" key="1">
    <source>
        <dbReference type="SAM" id="MobiDB-lite"/>
    </source>
</evidence>
<feature type="region of interest" description="Disordered" evidence="1">
    <location>
        <begin position="1"/>
        <end position="114"/>
    </location>
</feature>
<feature type="compositionally biased region" description="Basic and acidic residues" evidence="1">
    <location>
        <begin position="59"/>
        <end position="72"/>
    </location>
</feature>
<name>A0ABN1C3N6_9BURK</name>
<accession>A0ABN1C3N6</accession>
<gene>
    <name evidence="2" type="ORF">GCM10009097_30280</name>
</gene>
<organism evidence="2 3">
    <name type="scientific">Pigmentiphaga daeguensis</name>
    <dbReference type="NCBI Taxonomy" id="414049"/>
    <lineage>
        <taxon>Bacteria</taxon>
        <taxon>Pseudomonadati</taxon>
        <taxon>Pseudomonadota</taxon>
        <taxon>Betaproteobacteria</taxon>
        <taxon>Burkholderiales</taxon>
        <taxon>Alcaligenaceae</taxon>
        <taxon>Pigmentiphaga</taxon>
    </lineage>
</organism>
<proteinExistence type="predicted"/>
<keyword evidence="3" id="KW-1185">Reference proteome</keyword>
<evidence type="ECO:0000313" key="2">
    <source>
        <dbReference type="EMBL" id="GAA0510970.1"/>
    </source>
</evidence>
<protein>
    <submittedName>
        <fullName evidence="2">Uncharacterized protein</fullName>
    </submittedName>
</protein>
<feature type="compositionally biased region" description="Acidic residues" evidence="1">
    <location>
        <begin position="30"/>
        <end position="40"/>
    </location>
</feature>